<sequence>MKGNSMNKPEDEYSLKLHPRLEETISLALPKDTLAAIKKVAANRDMSYEALLKLYIGQGLRQDLTKMFSNRILETTAQVLAKHIDSEAEISSIIEEILAQTTYH</sequence>
<reference evidence="1 2" key="1">
    <citation type="submission" date="2019-01" db="EMBL/GenBank/DDBJ databases">
        <title>Coherence of Microcystis species and biogeography revealed through population genomics.</title>
        <authorList>
            <person name="Perez-Carrascal O.M."/>
            <person name="Terrat Y."/>
            <person name="Giani A."/>
            <person name="Fortin N."/>
            <person name="Tromas N."/>
            <person name="Shapiro B.J."/>
        </authorList>
    </citation>
    <scope>NUCLEOTIDE SEQUENCE [LARGE SCALE GENOMIC DNA]</scope>
    <source>
        <strain evidence="1">Mn_MB_F_20050700_S1D</strain>
    </source>
</reference>
<dbReference type="EMBL" id="SFAV01000122">
    <property type="protein sequence ID" value="TRU89148.1"/>
    <property type="molecule type" value="Genomic_DNA"/>
</dbReference>
<dbReference type="AlphaFoldDB" id="A0A552J072"/>
<evidence type="ECO:0000313" key="1">
    <source>
        <dbReference type="EMBL" id="TRU89148.1"/>
    </source>
</evidence>
<proteinExistence type="predicted"/>
<evidence type="ECO:0008006" key="3">
    <source>
        <dbReference type="Google" id="ProtNLM"/>
    </source>
</evidence>
<dbReference type="Proteomes" id="UP000319191">
    <property type="component" value="Unassembled WGS sequence"/>
</dbReference>
<comment type="caution">
    <text evidence="1">The sequence shown here is derived from an EMBL/GenBank/DDBJ whole genome shotgun (WGS) entry which is preliminary data.</text>
</comment>
<gene>
    <name evidence="1" type="ORF">EWV54_09030</name>
</gene>
<protein>
    <recommendedName>
        <fullName evidence="3">CopG family transcriptional regulator</fullName>
    </recommendedName>
</protein>
<evidence type="ECO:0000313" key="2">
    <source>
        <dbReference type="Proteomes" id="UP000319191"/>
    </source>
</evidence>
<name>A0A552J072_9CHRO</name>
<organism evidence="1 2">
    <name type="scientific">Microcystis novacekii Mn_MB_F_20050700_S1D</name>
    <dbReference type="NCBI Taxonomy" id="2486266"/>
    <lineage>
        <taxon>Bacteria</taxon>
        <taxon>Bacillati</taxon>
        <taxon>Cyanobacteriota</taxon>
        <taxon>Cyanophyceae</taxon>
        <taxon>Oscillatoriophycideae</taxon>
        <taxon>Chroococcales</taxon>
        <taxon>Microcystaceae</taxon>
        <taxon>Microcystis</taxon>
    </lineage>
</organism>
<accession>A0A552J072</accession>